<dbReference type="SUPFAM" id="SSF46785">
    <property type="entry name" value="Winged helix' DNA-binding domain"/>
    <property type="match status" value="1"/>
</dbReference>
<comment type="caution">
    <text evidence="5">The sequence shown here is derived from an EMBL/GenBank/DDBJ whole genome shotgun (WGS) entry which is preliminary data.</text>
</comment>
<dbReference type="SMART" id="SM00418">
    <property type="entry name" value="HTH_ARSR"/>
    <property type="match status" value="1"/>
</dbReference>
<keyword evidence="6" id="KW-1185">Reference proteome</keyword>
<evidence type="ECO:0000256" key="2">
    <source>
        <dbReference type="ARBA" id="ARBA00023125"/>
    </source>
</evidence>
<dbReference type="PROSITE" id="PS00846">
    <property type="entry name" value="HTH_ARSR_1"/>
    <property type="match status" value="1"/>
</dbReference>
<evidence type="ECO:0000256" key="1">
    <source>
        <dbReference type="ARBA" id="ARBA00023015"/>
    </source>
</evidence>
<keyword evidence="3" id="KW-0804">Transcription</keyword>
<reference evidence="5 6" key="1">
    <citation type="submission" date="2019-03" db="EMBL/GenBank/DDBJ databases">
        <title>Genomic Encyclopedia of Type Strains, Phase IV (KMG-IV): sequencing the most valuable type-strain genomes for metagenomic binning, comparative biology and taxonomic classification.</title>
        <authorList>
            <person name="Goeker M."/>
        </authorList>
    </citation>
    <scope>NUCLEOTIDE SEQUENCE [LARGE SCALE GENOMIC DNA]</scope>
    <source>
        <strain evidence="5 6">DSM 24984</strain>
    </source>
</reference>
<evidence type="ECO:0000313" key="5">
    <source>
        <dbReference type="EMBL" id="TCK62193.1"/>
    </source>
</evidence>
<dbReference type="PRINTS" id="PR00778">
    <property type="entry name" value="HTHARSR"/>
</dbReference>
<proteinExistence type="predicted"/>
<dbReference type="OrthoDB" id="9794330at2"/>
<dbReference type="Pfam" id="PF01022">
    <property type="entry name" value="HTH_5"/>
    <property type="match status" value="1"/>
</dbReference>
<dbReference type="CDD" id="cd00090">
    <property type="entry name" value="HTH_ARSR"/>
    <property type="match status" value="1"/>
</dbReference>
<dbReference type="InterPro" id="IPR036388">
    <property type="entry name" value="WH-like_DNA-bd_sf"/>
</dbReference>
<dbReference type="Gene3D" id="1.10.10.10">
    <property type="entry name" value="Winged helix-like DNA-binding domain superfamily/Winged helix DNA-binding domain"/>
    <property type="match status" value="1"/>
</dbReference>
<dbReference type="Proteomes" id="UP000294614">
    <property type="component" value="Unassembled WGS sequence"/>
</dbReference>
<dbReference type="AlphaFoldDB" id="A0A4R1KDX2"/>
<feature type="domain" description="HTH arsR-type" evidence="4">
    <location>
        <begin position="24"/>
        <end position="116"/>
    </location>
</feature>
<sequence length="116" mass="13004">MANNIFQLAEPVEDMLPKMKDRMPPETITLNMADTFKILCDHTRVKILYALSLSELCVADIAELAGVSQSAVSHQLRILRNSKLVTWKKSGKQVFYALQSEGVRVLIKKSMEHSSG</sequence>
<dbReference type="GO" id="GO:0003677">
    <property type="term" value="F:DNA binding"/>
    <property type="evidence" value="ECO:0007669"/>
    <property type="project" value="UniProtKB-KW"/>
</dbReference>
<dbReference type="NCBIfam" id="NF033788">
    <property type="entry name" value="HTH_metalloreg"/>
    <property type="match status" value="1"/>
</dbReference>
<gene>
    <name evidence="5" type="ORF">C8D98_0707</name>
</gene>
<dbReference type="InterPro" id="IPR001845">
    <property type="entry name" value="HTH_ArsR_DNA-bd_dom"/>
</dbReference>
<evidence type="ECO:0000259" key="4">
    <source>
        <dbReference type="PROSITE" id="PS50987"/>
    </source>
</evidence>
<evidence type="ECO:0000313" key="6">
    <source>
        <dbReference type="Proteomes" id="UP000294614"/>
    </source>
</evidence>
<dbReference type="PANTHER" id="PTHR43132:SF6">
    <property type="entry name" value="HTH-TYPE TRANSCRIPTIONAL REPRESSOR CZRA"/>
    <property type="match status" value="1"/>
</dbReference>
<dbReference type="InterPro" id="IPR018334">
    <property type="entry name" value="ArsR_HTH"/>
</dbReference>
<dbReference type="InterPro" id="IPR011991">
    <property type="entry name" value="ArsR-like_HTH"/>
</dbReference>
<dbReference type="EMBL" id="SMGG01000003">
    <property type="protein sequence ID" value="TCK62193.1"/>
    <property type="molecule type" value="Genomic_DNA"/>
</dbReference>
<dbReference type="PANTHER" id="PTHR43132">
    <property type="entry name" value="ARSENICAL RESISTANCE OPERON REPRESSOR ARSR-RELATED"/>
    <property type="match status" value="1"/>
</dbReference>
<protein>
    <submittedName>
        <fullName evidence="5">ArsR family transcriptional regulator</fullName>
    </submittedName>
</protein>
<dbReference type="InterPro" id="IPR051011">
    <property type="entry name" value="Metal_resp_trans_reg"/>
</dbReference>
<organism evidence="5 6">
    <name type="scientific">Seleniivibrio woodruffii</name>
    <dbReference type="NCBI Taxonomy" id="1078050"/>
    <lineage>
        <taxon>Bacteria</taxon>
        <taxon>Pseudomonadati</taxon>
        <taxon>Deferribacterota</taxon>
        <taxon>Deferribacteres</taxon>
        <taxon>Deferribacterales</taxon>
        <taxon>Geovibrionaceae</taxon>
        <taxon>Seleniivibrio</taxon>
    </lineage>
</organism>
<keyword evidence="1" id="KW-0805">Transcription regulation</keyword>
<accession>A0A4R1KDX2</accession>
<dbReference type="GO" id="GO:0003700">
    <property type="term" value="F:DNA-binding transcription factor activity"/>
    <property type="evidence" value="ECO:0007669"/>
    <property type="project" value="InterPro"/>
</dbReference>
<evidence type="ECO:0000256" key="3">
    <source>
        <dbReference type="ARBA" id="ARBA00023163"/>
    </source>
</evidence>
<name>A0A4R1KDX2_9BACT</name>
<dbReference type="RefSeq" id="WP_132872060.1">
    <property type="nucleotide sequence ID" value="NZ_SMGG01000003.1"/>
</dbReference>
<dbReference type="PROSITE" id="PS50987">
    <property type="entry name" value="HTH_ARSR_2"/>
    <property type="match status" value="1"/>
</dbReference>
<dbReference type="InterPro" id="IPR036390">
    <property type="entry name" value="WH_DNA-bd_sf"/>
</dbReference>
<keyword evidence="2" id="KW-0238">DNA-binding</keyword>